<evidence type="ECO:0000313" key="2">
    <source>
        <dbReference type="EMBL" id="KAK7019928.1"/>
    </source>
</evidence>
<reference evidence="2 3" key="1">
    <citation type="journal article" date="2024" name="J Genomics">
        <title>Draft genome sequencing and assembly of Favolaschia claudopus CIRM-BRFM 2984 isolated from oak limbs.</title>
        <authorList>
            <person name="Navarro D."/>
            <person name="Drula E."/>
            <person name="Chaduli D."/>
            <person name="Cazenave R."/>
            <person name="Ahrendt S."/>
            <person name="Wang J."/>
            <person name="Lipzen A."/>
            <person name="Daum C."/>
            <person name="Barry K."/>
            <person name="Grigoriev I.V."/>
            <person name="Favel A."/>
            <person name="Rosso M.N."/>
            <person name="Martin F."/>
        </authorList>
    </citation>
    <scope>NUCLEOTIDE SEQUENCE [LARGE SCALE GENOMIC DNA]</scope>
    <source>
        <strain evidence="2 3">CIRM-BRFM 2984</strain>
    </source>
</reference>
<gene>
    <name evidence="2" type="ORF">R3P38DRAFT_2782253</name>
</gene>
<dbReference type="EMBL" id="JAWWNJ010000042">
    <property type="protein sequence ID" value="KAK7019928.1"/>
    <property type="molecule type" value="Genomic_DNA"/>
</dbReference>
<protein>
    <submittedName>
        <fullName evidence="2">Uncharacterized protein</fullName>
    </submittedName>
</protein>
<sequence>MPPPVRRKRKHCSSEWNGIWGLQKNSFNLSMLWLKEGGRRELPIYGLPATFSPSAHCKFRARAVLARTRCARDPRESKIKTRKKECCTDGDEARIAHRFPLRHRRLVLRADGRQAFKLSFKPPPTTNHPQRKPIDFPQPFSQRGTQDGSLSSPEFVHLNPRPWFRHLRSTSRHHPRPQAYIGKTFLPRRVFKWRTGYQFRTAALGIGQALGVGPPKFPRSPQAPFIDNNEQCAMRRRLQATFSATQNEDGITQGAYLRGAKSLKTSSRAYKASTPFHPRKQSHLPVRVDLVLYQAASREHHP</sequence>
<accession>A0AAW0B1N4</accession>
<evidence type="ECO:0000313" key="3">
    <source>
        <dbReference type="Proteomes" id="UP001362999"/>
    </source>
</evidence>
<proteinExistence type="predicted"/>
<organism evidence="2 3">
    <name type="scientific">Favolaschia claudopus</name>
    <dbReference type="NCBI Taxonomy" id="2862362"/>
    <lineage>
        <taxon>Eukaryota</taxon>
        <taxon>Fungi</taxon>
        <taxon>Dikarya</taxon>
        <taxon>Basidiomycota</taxon>
        <taxon>Agaricomycotina</taxon>
        <taxon>Agaricomycetes</taxon>
        <taxon>Agaricomycetidae</taxon>
        <taxon>Agaricales</taxon>
        <taxon>Marasmiineae</taxon>
        <taxon>Mycenaceae</taxon>
        <taxon>Favolaschia</taxon>
    </lineage>
</organism>
<dbReference type="Proteomes" id="UP001362999">
    <property type="component" value="Unassembled WGS sequence"/>
</dbReference>
<feature type="region of interest" description="Disordered" evidence="1">
    <location>
        <begin position="117"/>
        <end position="152"/>
    </location>
</feature>
<name>A0AAW0B1N4_9AGAR</name>
<keyword evidence="3" id="KW-1185">Reference proteome</keyword>
<dbReference type="AlphaFoldDB" id="A0AAW0B1N4"/>
<comment type="caution">
    <text evidence="2">The sequence shown here is derived from an EMBL/GenBank/DDBJ whole genome shotgun (WGS) entry which is preliminary data.</text>
</comment>
<feature type="compositionally biased region" description="Polar residues" evidence="1">
    <location>
        <begin position="139"/>
        <end position="152"/>
    </location>
</feature>
<evidence type="ECO:0000256" key="1">
    <source>
        <dbReference type="SAM" id="MobiDB-lite"/>
    </source>
</evidence>